<comment type="caution">
    <text evidence="3">The sequence shown here is derived from an EMBL/GenBank/DDBJ whole genome shotgun (WGS) entry which is preliminary data.</text>
</comment>
<reference evidence="4" key="1">
    <citation type="submission" date="2016-06" db="EMBL/GenBank/DDBJ databases">
        <title>Parallel loss of symbiosis genes in relatives of nitrogen-fixing non-legume Parasponia.</title>
        <authorList>
            <person name="Van Velzen R."/>
            <person name="Holmer R."/>
            <person name="Bu F."/>
            <person name="Rutten L."/>
            <person name="Van Zeijl A."/>
            <person name="Liu W."/>
            <person name="Santuari L."/>
            <person name="Cao Q."/>
            <person name="Sharma T."/>
            <person name="Shen D."/>
            <person name="Roswanjaya Y."/>
            <person name="Wardhani T."/>
            <person name="Kalhor M.S."/>
            <person name="Jansen J."/>
            <person name="Van den Hoogen J."/>
            <person name="Gungor B."/>
            <person name="Hartog M."/>
            <person name="Hontelez J."/>
            <person name="Verver J."/>
            <person name="Yang W.-C."/>
            <person name="Schijlen E."/>
            <person name="Repin R."/>
            <person name="Schilthuizen M."/>
            <person name="Schranz E."/>
            <person name="Heidstra R."/>
            <person name="Miyata K."/>
            <person name="Fedorova E."/>
            <person name="Kohlen W."/>
            <person name="Bisseling T."/>
            <person name="Smit S."/>
            <person name="Geurts R."/>
        </authorList>
    </citation>
    <scope>NUCLEOTIDE SEQUENCE [LARGE SCALE GENOMIC DNA]</scope>
    <source>
        <strain evidence="4">cv. WU1-14</strain>
    </source>
</reference>
<feature type="transmembrane region" description="Helical" evidence="1">
    <location>
        <begin position="53"/>
        <end position="77"/>
    </location>
</feature>
<keyword evidence="1" id="KW-1133">Transmembrane helix</keyword>
<proteinExistence type="predicted"/>
<keyword evidence="1" id="KW-0812">Transmembrane</keyword>
<evidence type="ECO:0000313" key="3">
    <source>
        <dbReference type="EMBL" id="PON31755.1"/>
    </source>
</evidence>
<dbReference type="GO" id="GO:0003676">
    <property type="term" value="F:nucleic acid binding"/>
    <property type="evidence" value="ECO:0007669"/>
    <property type="project" value="InterPro"/>
</dbReference>
<evidence type="ECO:0000256" key="1">
    <source>
        <dbReference type="SAM" id="Phobius"/>
    </source>
</evidence>
<name>A0A2P5A5B8_PARAD</name>
<accession>A0A2P5A5B8</accession>
<organism evidence="3 4">
    <name type="scientific">Parasponia andersonii</name>
    <name type="common">Sponia andersonii</name>
    <dbReference type="NCBI Taxonomy" id="3476"/>
    <lineage>
        <taxon>Eukaryota</taxon>
        <taxon>Viridiplantae</taxon>
        <taxon>Streptophyta</taxon>
        <taxon>Embryophyta</taxon>
        <taxon>Tracheophyta</taxon>
        <taxon>Spermatophyta</taxon>
        <taxon>Magnoliopsida</taxon>
        <taxon>eudicotyledons</taxon>
        <taxon>Gunneridae</taxon>
        <taxon>Pentapetalae</taxon>
        <taxon>rosids</taxon>
        <taxon>fabids</taxon>
        <taxon>Rosales</taxon>
        <taxon>Cannabaceae</taxon>
        <taxon>Parasponia</taxon>
    </lineage>
</organism>
<protein>
    <recommendedName>
        <fullName evidence="2">RNase H type-1 domain-containing protein</fullName>
    </recommendedName>
</protein>
<evidence type="ECO:0000313" key="4">
    <source>
        <dbReference type="Proteomes" id="UP000237105"/>
    </source>
</evidence>
<dbReference type="InterPro" id="IPR052929">
    <property type="entry name" value="RNase_H-like_EbsB-rel"/>
</dbReference>
<dbReference type="GO" id="GO:0004523">
    <property type="term" value="F:RNA-DNA hybrid ribonuclease activity"/>
    <property type="evidence" value="ECO:0007669"/>
    <property type="project" value="InterPro"/>
</dbReference>
<feature type="domain" description="RNase H type-1" evidence="2">
    <location>
        <begin position="17"/>
        <end position="98"/>
    </location>
</feature>
<evidence type="ECO:0000259" key="2">
    <source>
        <dbReference type="Pfam" id="PF13456"/>
    </source>
</evidence>
<dbReference type="Proteomes" id="UP000237105">
    <property type="component" value="Unassembled WGS sequence"/>
</dbReference>
<gene>
    <name evidence="3" type="ORF">PanWU01x14_367200</name>
</gene>
<dbReference type="PANTHER" id="PTHR47074:SF48">
    <property type="entry name" value="POLYNUCLEOTIDYL TRANSFERASE, RIBONUCLEASE H-LIKE SUPERFAMILY PROTEIN"/>
    <property type="match status" value="1"/>
</dbReference>
<dbReference type="InterPro" id="IPR002156">
    <property type="entry name" value="RNaseH_domain"/>
</dbReference>
<keyword evidence="1" id="KW-0472">Membrane</keyword>
<dbReference type="OrthoDB" id="1749524at2759"/>
<dbReference type="PANTHER" id="PTHR47074">
    <property type="entry name" value="BNAC02G40300D PROTEIN"/>
    <property type="match status" value="1"/>
</dbReference>
<keyword evidence="4" id="KW-1185">Reference proteome</keyword>
<sequence length="145" mass="16136">MLADAAILEDRGWIVIWTVVQDSTGQVLAACYKKMKGLFDSYKTEVLAMRESLYFAINLGFLVIILVNDSLNVILIVQIKSNDLSAAGLIITDIISQLNINRSGSCNFICCSTLAKISFSLSSSMFWFGEISNYIDNLMANDFHF</sequence>
<dbReference type="Pfam" id="PF13456">
    <property type="entry name" value="RVT_3"/>
    <property type="match status" value="1"/>
</dbReference>
<dbReference type="EMBL" id="JXTB01000932">
    <property type="protein sequence ID" value="PON31755.1"/>
    <property type="molecule type" value="Genomic_DNA"/>
</dbReference>
<dbReference type="AlphaFoldDB" id="A0A2P5A5B8"/>